<dbReference type="InterPro" id="IPR036396">
    <property type="entry name" value="Cyt_P450_sf"/>
</dbReference>
<feature type="non-terminal residue" evidence="6">
    <location>
        <position position="1"/>
    </location>
</feature>
<organism evidence="6 7">
    <name type="scientific">Terfezia boudieri ATCC MYA-4762</name>
    <dbReference type="NCBI Taxonomy" id="1051890"/>
    <lineage>
        <taxon>Eukaryota</taxon>
        <taxon>Fungi</taxon>
        <taxon>Dikarya</taxon>
        <taxon>Ascomycota</taxon>
        <taxon>Pezizomycotina</taxon>
        <taxon>Pezizomycetes</taxon>
        <taxon>Pezizales</taxon>
        <taxon>Pezizaceae</taxon>
        <taxon>Terfezia</taxon>
    </lineage>
</organism>
<keyword evidence="5" id="KW-0560">Oxidoreductase</keyword>
<dbReference type="OrthoDB" id="3945418at2759"/>
<dbReference type="PROSITE" id="PS00086">
    <property type="entry name" value="CYTOCHROME_P450"/>
    <property type="match status" value="1"/>
</dbReference>
<proteinExistence type="inferred from homology"/>
<dbReference type="EMBL" id="ML121549">
    <property type="protein sequence ID" value="RPB22787.1"/>
    <property type="molecule type" value="Genomic_DNA"/>
</dbReference>
<dbReference type="InParanoid" id="A0A3N4LIQ6"/>
<dbReference type="PRINTS" id="PR00385">
    <property type="entry name" value="P450"/>
</dbReference>
<keyword evidence="7" id="KW-1185">Reference proteome</keyword>
<keyword evidence="3 4" id="KW-0408">Iron</keyword>
<dbReference type="InterPro" id="IPR050121">
    <property type="entry name" value="Cytochrome_P450_monoxygenase"/>
</dbReference>
<comment type="cofactor">
    <cofactor evidence="1 4">
        <name>heme</name>
        <dbReference type="ChEBI" id="CHEBI:30413"/>
    </cofactor>
</comment>
<dbReference type="GO" id="GO:0004497">
    <property type="term" value="F:monooxygenase activity"/>
    <property type="evidence" value="ECO:0007669"/>
    <property type="project" value="UniProtKB-KW"/>
</dbReference>
<dbReference type="InterPro" id="IPR002401">
    <property type="entry name" value="Cyt_P450_E_grp-I"/>
</dbReference>
<dbReference type="Gene3D" id="1.10.630.10">
    <property type="entry name" value="Cytochrome P450"/>
    <property type="match status" value="1"/>
</dbReference>
<sequence>LLYPICLVIYRLYFHPLARFPGPKLAAATSWYEFYWNAVKDGQATHKRKEWHEKYGPVVRINPNEIHITTPAAYNEIYLKTKPVFNKYYPFYRMFLADTASIGIMDNHAHRARRELLTPLFCRQNVIDMERVIWKTVYSLCGKLQAYTPQSGQSQAGRKIGIKVLFKMLTSDIISDFCYGRSFESVEKAEIETTNAGIDKAIPPRFIRAMAGAAQGFWFMQRFWRLQLFLVNLPDWFVNIFHIERSLGMRDLITVRCLHVARCKYSLKNLFSQLLFPSRPQYNPQNYKSQAYKHPTAKELLEEAITVMGGGVEEASNAMMYGIYYILTTDGIAEEVRKELRRIWPDKNSPITFLELERSSYFMGCIKEIIRMSVPVPGKLPRVVPPGGFNVDGWHVPSGSIVSMSANMQNFHPEIWYEPNQFIPERWLEKDGTPRRDMDRNLCSFSKGNRMCLGSNLATAELYIALAILFRRFDL</sequence>
<name>A0A3N4LIQ6_9PEZI</name>
<dbReference type="STRING" id="1051890.A0A3N4LIQ6"/>
<dbReference type="Proteomes" id="UP000267821">
    <property type="component" value="Unassembled WGS sequence"/>
</dbReference>
<dbReference type="InterPro" id="IPR017972">
    <property type="entry name" value="Cyt_P450_CS"/>
</dbReference>
<dbReference type="GO" id="GO:0020037">
    <property type="term" value="F:heme binding"/>
    <property type="evidence" value="ECO:0007669"/>
    <property type="project" value="InterPro"/>
</dbReference>
<dbReference type="Pfam" id="PF00067">
    <property type="entry name" value="p450"/>
    <property type="match status" value="1"/>
</dbReference>
<comment type="similarity">
    <text evidence="5">Belongs to the cytochrome P450 family.</text>
</comment>
<evidence type="ECO:0000313" key="7">
    <source>
        <dbReference type="Proteomes" id="UP000267821"/>
    </source>
</evidence>
<dbReference type="InterPro" id="IPR001128">
    <property type="entry name" value="Cyt_P450"/>
</dbReference>
<evidence type="ECO:0000256" key="2">
    <source>
        <dbReference type="ARBA" id="ARBA00022723"/>
    </source>
</evidence>
<keyword evidence="5" id="KW-0503">Monooxygenase</keyword>
<reference evidence="6 7" key="1">
    <citation type="journal article" date="2018" name="Nat. Ecol. Evol.">
        <title>Pezizomycetes genomes reveal the molecular basis of ectomycorrhizal truffle lifestyle.</title>
        <authorList>
            <person name="Murat C."/>
            <person name="Payen T."/>
            <person name="Noel B."/>
            <person name="Kuo A."/>
            <person name="Morin E."/>
            <person name="Chen J."/>
            <person name="Kohler A."/>
            <person name="Krizsan K."/>
            <person name="Balestrini R."/>
            <person name="Da Silva C."/>
            <person name="Montanini B."/>
            <person name="Hainaut M."/>
            <person name="Levati E."/>
            <person name="Barry K.W."/>
            <person name="Belfiori B."/>
            <person name="Cichocki N."/>
            <person name="Clum A."/>
            <person name="Dockter R.B."/>
            <person name="Fauchery L."/>
            <person name="Guy J."/>
            <person name="Iotti M."/>
            <person name="Le Tacon F."/>
            <person name="Lindquist E.A."/>
            <person name="Lipzen A."/>
            <person name="Malagnac F."/>
            <person name="Mello A."/>
            <person name="Molinier V."/>
            <person name="Miyauchi S."/>
            <person name="Poulain J."/>
            <person name="Riccioni C."/>
            <person name="Rubini A."/>
            <person name="Sitrit Y."/>
            <person name="Splivallo R."/>
            <person name="Traeger S."/>
            <person name="Wang M."/>
            <person name="Zifcakova L."/>
            <person name="Wipf D."/>
            <person name="Zambonelli A."/>
            <person name="Paolocci F."/>
            <person name="Nowrousian M."/>
            <person name="Ottonello S."/>
            <person name="Baldrian P."/>
            <person name="Spatafora J.W."/>
            <person name="Henrissat B."/>
            <person name="Nagy L.G."/>
            <person name="Aury J.M."/>
            <person name="Wincker P."/>
            <person name="Grigoriev I.V."/>
            <person name="Bonfante P."/>
            <person name="Martin F.M."/>
        </authorList>
    </citation>
    <scope>NUCLEOTIDE SEQUENCE [LARGE SCALE GENOMIC DNA]</scope>
    <source>
        <strain evidence="6 7">ATCC MYA-4762</strain>
    </source>
</reference>
<evidence type="ECO:0000256" key="4">
    <source>
        <dbReference type="PIRSR" id="PIRSR602401-1"/>
    </source>
</evidence>
<dbReference type="PRINTS" id="PR00463">
    <property type="entry name" value="EP450I"/>
</dbReference>
<keyword evidence="2 4" id="KW-0479">Metal-binding</keyword>
<feature type="non-terminal residue" evidence="6">
    <location>
        <position position="475"/>
    </location>
</feature>
<dbReference type="PANTHER" id="PTHR24305:SF152">
    <property type="entry name" value="P450, PUTATIVE (EUROFUNG)-RELATED"/>
    <property type="match status" value="1"/>
</dbReference>
<gene>
    <name evidence="6" type="ORF">L211DRAFT_771110</name>
</gene>
<dbReference type="SUPFAM" id="SSF48264">
    <property type="entry name" value="Cytochrome P450"/>
    <property type="match status" value="1"/>
</dbReference>
<evidence type="ECO:0000256" key="3">
    <source>
        <dbReference type="ARBA" id="ARBA00023004"/>
    </source>
</evidence>
<dbReference type="GO" id="GO:0005506">
    <property type="term" value="F:iron ion binding"/>
    <property type="evidence" value="ECO:0007669"/>
    <property type="project" value="InterPro"/>
</dbReference>
<keyword evidence="4 5" id="KW-0349">Heme</keyword>
<dbReference type="PANTHER" id="PTHR24305">
    <property type="entry name" value="CYTOCHROME P450"/>
    <property type="match status" value="1"/>
</dbReference>
<dbReference type="CDD" id="cd11062">
    <property type="entry name" value="CYP58-like"/>
    <property type="match status" value="1"/>
</dbReference>
<evidence type="ECO:0000256" key="1">
    <source>
        <dbReference type="ARBA" id="ARBA00001971"/>
    </source>
</evidence>
<feature type="binding site" description="axial binding residue" evidence="4">
    <location>
        <position position="452"/>
    </location>
    <ligand>
        <name>heme</name>
        <dbReference type="ChEBI" id="CHEBI:30413"/>
    </ligand>
    <ligandPart>
        <name>Fe</name>
        <dbReference type="ChEBI" id="CHEBI:18248"/>
    </ligandPart>
</feature>
<accession>A0A3N4LIQ6</accession>
<evidence type="ECO:0000256" key="5">
    <source>
        <dbReference type="RuleBase" id="RU000461"/>
    </source>
</evidence>
<evidence type="ECO:0000313" key="6">
    <source>
        <dbReference type="EMBL" id="RPB22787.1"/>
    </source>
</evidence>
<dbReference type="AlphaFoldDB" id="A0A3N4LIQ6"/>
<dbReference type="GO" id="GO:0016705">
    <property type="term" value="F:oxidoreductase activity, acting on paired donors, with incorporation or reduction of molecular oxygen"/>
    <property type="evidence" value="ECO:0007669"/>
    <property type="project" value="InterPro"/>
</dbReference>
<protein>
    <submittedName>
        <fullName evidence="6">Cytochrome P450</fullName>
    </submittedName>
</protein>